<dbReference type="GeneID" id="11472168"/>
<dbReference type="InterPro" id="IPR009571">
    <property type="entry name" value="SUR7/Rim9-like_fungi"/>
</dbReference>
<keyword evidence="1" id="KW-0472">Membrane</keyword>
<feature type="transmembrane region" description="Helical" evidence="1">
    <location>
        <begin position="565"/>
        <end position="588"/>
    </location>
</feature>
<dbReference type="FunCoup" id="G8JRF8">
    <property type="interactions" value="44"/>
</dbReference>
<name>G8JRF8_ERECY</name>
<dbReference type="EMBL" id="CP002499">
    <property type="protein sequence ID" value="AET38727.1"/>
    <property type="molecule type" value="Genomic_DNA"/>
</dbReference>
<feature type="transmembrane region" description="Helical" evidence="1">
    <location>
        <begin position="12"/>
        <end position="32"/>
    </location>
</feature>
<dbReference type="Pfam" id="PF06687">
    <property type="entry name" value="SUR7"/>
    <property type="match status" value="1"/>
</dbReference>
<gene>
    <name evidence="2" type="ordered locus">Ecym_3233</name>
</gene>
<reference evidence="3" key="1">
    <citation type="journal article" date="2012" name="G3 (Bethesda)">
        <title>Pichia sorbitophila, an interspecies yeast hybrid reveals early steps of genome resolution following polyploidization.</title>
        <authorList>
            <person name="Leh Louis V."/>
            <person name="Despons L."/>
            <person name="Friedrich A."/>
            <person name="Martin T."/>
            <person name="Durrens P."/>
            <person name="Casaregola S."/>
            <person name="Neuveglise C."/>
            <person name="Fairhead C."/>
            <person name="Marck C."/>
            <person name="Cruz J.A."/>
            <person name="Straub M.L."/>
            <person name="Kugler V."/>
            <person name="Sacerdot C."/>
            <person name="Uzunov Z."/>
            <person name="Thierry A."/>
            <person name="Weiss S."/>
            <person name="Bleykasten C."/>
            <person name="De Montigny J."/>
            <person name="Jacques N."/>
            <person name="Jung P."/>
            <person name="Lemaire M."/>
            <person name="Mallet S."/>
            <person name="Morel G."/>
            <person name="Richard G.F."/>
            <person name="Sarkar A."/>
            <person name="Savel G."/>
            <person name="Schacherer J."/>
            <person name="Seret M.L."/>
            <person name="Talla E."/>
            <person name="Samson G."/>
            <person name="Jubin C."/>
            <person name="Poulain J."/>
            <person name="Vacherie B."/>
            <person name="Barbe V."/>
            <person name="Pelletier E."/>
            <person name="Sherman D.J."/>
            <person name="Westhof E."/>
            <person name="Weissenbach J."/>
            <person name="Baret P.V."/>
            <person name="Wincker P."/>
            <person name="Gaillardin C."/>
            <person name="Dujon B."/>
            <person name="Souciet J.L."/>
        </authorList>
    </citation>
    <scope>NUCLEOTIDE SEQUENCE [LARGE SCALE GENOMIC DNA]</scope>
    <source>
        <strain evidence="3">CBS 270.75 / DBVPG 7215 / KCTC 17166 / NRRL Y-17582</strain>
    </source>
</reference>
<dbReference type="PANTHER" id="PTHR28019:SF2">
    <property type="entry name" value="CELL MEMBRANE PROTEIN YLR413W-RELATED"/>
    <property type="match status" value="1"/>
</dbReference>
<dbReference type="OrthoDB" id="4068213at2759"/>
<protein>
    <submittedName>
        <fullName evidence="2">Uncharacterized protein</fullName>
    </submittedName>
</protein>
<sequence>MRAGNIGKGVAVVGSFLALLAIVLTIVAMSGLTQDRAPVNKIYMGEADISAIKVAKVLPQADSILQFMGIAMTSGKVKDEQIFGALKGIAHTAALQPLLLLLADTGNLTGTLKALNELTPMASTGNPDDTAELRGMYSMLQSSTNVTGTMNALSSLVKGTLAASPETNSNTAQARGYLQTLLLDSRSPVDTVGGMLALAKLTEEDKEKLVGTFGLLRNSNDLNATLADLKTLLDADISESLKNSTFSQLSQNISNAQTIIQRLSEIDGEDADALNALGDLLSHSKDPSSDLEILQNVGNVTDTERTSLASLTTIISNANNSTLTIATVLTLSAQTTPQSAAQLVYLHQILANTNDQAGSLHTLNELQGASTNQKKAELIPYLFELTDHSYNVLRTFGSLISLADFAAQNPEPLVPVLAILGAAAGSETTEMSVEAMQKLSPQILSYFDVPSRFRLGIFDLCTIRVNGTSKGCTRQGGGVQGFDYRSILYRELLNSDLEPFVKALDIKADDLHLEGKLLEKEPMYRPSVSACLAFTLISLVVNFLLIVSLLLPGKGLRIIPWSQGLLALLAVGALGLAASVVAIVTAIIKEGTAYDDYGVVYRTGSNYVGLAWGAVVVAIVNMLIIWFTLYRAGKREGIVNMEEGRASTSDEDLEKDRAIRASRT</sequence>
<feature type="transmembrane region" description="Helical" evidence="1">
    <location>
        <begin position="608"/>
        <end position="629"/>
    </location>
</feature>
<dbReference type="RefSeq" id="XP_003645544.1">
    <property type="nucleotide sequence ID" value="XM_003645496.1"/>
</dbReference>
<keyword evidence="1" id="KW-0812">Transmembrane</keyword>
<evidence type="ECO:0000313" key="2">
    <source>
        <dbReference type="EMBL" id="AET38727.1"/>
    </source>
</evidence>
<dbReference type="PANTHER" id="PTHR28019">
    <property type="entry name" value="CELL MEMBRANE PROTEIN YLR413W-RELATED"/>
    <property type="match status" value="1"/>
</dbReference>
<evidence type="ECO:0000256" key="1">
    <source>
        <dbReference type="SAM" id="Phobius"/>
    </source>
</evidence>
<accession>G8JRF8</accession>
<feature type="transmembrane region" description="Helical" evidence="1">
    <location>
        <begin position="532"/>
        <end position="553"/>
    </location>
</feature>
<keyword evidence="3" id="KW-1185">Reference proteome</keyword>
<dbReference type="GO" id="GO:0031505">
    <property type="term" value="P:fungal-type cell wall organization"/>
    <property type="evidence" value="ECO:0007669"/>
    <property type="project" value="TreeGrafter"/>
</dbReference>
<dbReference type="KEGG" id="erc:Ecym_3233"/>
<dbReference type="GO" id="GO:0005886">
    <property type="term" value="C:plasma membrane"/>
    <property type="evidence" value="ECO:0007669"/>
    <property type="project" value="InterPro"/>
</dbReference>
<dbReference type="OMA" id="GEADIKH"/>
<dbReference type="InterPro" id="IPR052413">
    <property type="entry name" value="SUR7_domain"/>
</dbReference>
<dbReference type="eggNOG" id="ENOG502QVQ9">
    <property type="taxonomic scope" value="Eukaryota"/>
</dbReference>
<dbReference type="Proteomes" id="UP000006790">
    <property type="component" value="Chromosome 3"/>
</dbReference>
<dbReference type="GO" id="GO:0051285">
    <property type="term" value="C:cell cortex of cell tip"/>
    <property type="evidence" value="ECO:0007669"/>
    <property type="project" value="TreeGrafter"/>
</dbReference>
<dbReference type="AlphaFoldDB" id="G8JRF8"/>
<evidence type="ECO:0000313" key="3">
    <source>
        <dbReference type="Proteomes" id="UP000006790"/>
    </source>
</evidence>
<organism evidence="2 3">
    <name type="scientific">Eremothecium cymbalariae (strain CBS 270.75 / DBVPG 7215 / KCTC 17166 / NRRL Y-17582)</name>
    <name type="common">Yeast</name>
    <dbReference type="NCBI Taxonomy" id="931890"/>
    <lineage>
        <taxon>Eukaryota</taxon>
        <taxon>Fungi</taxon>
        <taxon>Dikarya</taxon>
        <taxon>Ascomycota</taxon>
        <taxon>Saccharomycotina</taxon>
        <taxon>Saccharomycetes</taxon>
        <taxon>Saccharomycetales</taxon>
        <taxon>Saccharomycetaceae</taxon>
        <taxon>Eremothecium</taxon>
    </lineage>
</organism>
<keyword evidence="1" id="KW-1133">Transmembrane helix</keyword>
<dbReference type="InParanoid" id="G8JRF8"/>
<dbReference type="HOGENOM" id="CLU_402815_0_0_1"/>
<proteinExistence type="predicted"/>